<dbReference type="Proteomes" id="UP000322025">
    <property type="component" value="Unassembled WGS sequence"/>
</dbReference>
<name>A0A5M9I4M2_9FIRM</name>
<dbReference type="RefSeq" id="WP_150310132.1">
    <property type="nucleotide sequence ID" value="NZ_VMSO01000002.1"/>
</dbReference>
<dbReference type="GO" id="GO:0016020">
    <property type="term" value="C:membrane"/>
    <property type="evidence" value="ECO:0007669"/>
    <property type="project" value="UniProtKB-SubCell"/>
</dbReference>
<proteinExistence type="predicted"/>
<accession>A0A5M9I4M2</accession>
<keyword evidence="4 9" id="KW-1133">Transmembrane helix</keyword>
<keyword evidence="7 9" id="KW-0472">Membrane</keyword>
<organism evidence="11 12">
    <name type="scientific">Mediterraneibacter catenae</name>
    <dbReference type="NCBI Taxonomy" id="2594882"/>
    <lineage>
        <taxon>Bacteria</taxon>
        <taxon>Bacillati</taxon>
        <taxon>Bacillota</taxon>
        <taxon>Clostridia</taxon>
        <taxon>Lachnospirales</taxon>
        <taxon>Lachnospiraceae</taxon>
        <taxon>Mediterraneibacter</taxon>
    </lineage>
</organism>
<evidence type="ECO:0000256" key="2">
    <source>
        <dbReference type="ARBA" id="ARBA00022491"/>
    </source>
</evidence>
<dbReference type="EMBL" id="VMSO01000002">
    <property type="protein sequence ID" value="KAA8502402.1"/>
    <property type="molecule type" value="Genomic_DNA"/>
</dbReference>
<evidence type="ECO:0000256" key="4">
    <source>
        <dbReference type="ARBA" id="ARBA00022989"/>
    </source>
</evidence>
<dbReference type="InterPro" id="IPR000551">
    <property type="entry name" value="MerR-type_HTH_dom"/>
</dbReference>
<evidence type="ECO:0000256" key="1">
    <source>
        <dbReference type="ARBA" id="ARBA00004141"/>
    </source>
</evidence>
<dbReference type="PANTHER" id="PTHR30204">
    <property type="entry name" value="REDOX-CYCLING DRUG-SENSING TRANSCRIPTIONAL ACTIVATOR SOXR"/>
    <property type="match status" value="1"/>
</dbReference>
<feature type="transmembrane region" description="Helical" evidence="9">
    <location>
        <begin position="152"/>
        <end position="171"/>
    </location>
</feature>
<protein>
    <submittedName>
        <fullName evidence="11">MerR family transcriptional regulator</fullName>
    </submittedName>
</protein>
<sequence>MTIREIEELSGMTRANIRFYEKEGLITPERNSNGYRNYSEEDLSILKRIRLLRTLHLSLEDIKSLSRNEQELAGLLIRHLTALKKEQQALAHFVKVCEQLCKDRAVYSSFDAQYYLDLLDTSASELPAELKEDAIPKVTSPWVRYFARSIDAAMYMILWNMFLSLVLHINIMETGFAGLVADIIAYNCLFLLAEPFILSRFGTTPGKFLFGLRVTAETGARLTHGEALHRTWTVLKKGCGFNLPVYWIIRTYKSYRACKDGEILDWEQETLLWLNDRYIPLKVSVSLVSLTLINTLSLILVWQAGALPQNRGDLTVEQYAENFNDMERYFSIDRQLNLPGNITVYGIVTIDDSRLILNKDGAWEKIPGTPYITGTAENYAELPQLDYTVEDGVMTGLNFSASCENEDITIASYGDLMAVSALAFLCAQDDYRLLPAAPTFIYAQIKASGDSFSSFKISEAGVTISCTVEYDGYELRPDTWSQSRVLVPAYGSEPSFSINFSVTKA</sequence>
<reference evidence="11" key="1">
    <citation type="submission" date="2019-07" db="EMBL/GenBank/DDBJ databases">
        <authorList>
            <person name="Wongkuna S."/>
            <person name="Scaria J."/>
        </authorList>
    </citation>
    <scope>NUCLEOTIDE SEQUENCE [LARGE SCALE GENOMIC DNA]</scope>
    <source>
        <strain evidence="11">SW178</strain>
    </source>
</reference>
<dbReference type="InterPro" id="IPR009061">
    <property type="entry name" value="DNA-bd_dom_put_sf"/>
</dbReference>
<keyword evidence="5" id="KW-0805">Transcription regulation</keyword>
<dbReference type="Pfam" id="PF06271">
    <property type="entry name" value="RDD"/>
    <property type="match status" value="1"/>
</dbReference>
<dbReference type="Gene3D" id="1.10.1660.10">
    <property type="match status" value="1"/>
</dbReference>
<dbReference type="Pfam" id="PF13411">
    <property type="entry name" value="MerR_1"/>
    <property type="match status" value="1"/>
</dbReference>
<dbReference type="InterPro" id="IPR047057">
    <property type="entry name" value="MerR_fam"/>
</dbReference>
<evidence type="ECO:0000256" key="5">
    <source>
        <dbReference type="ARBA" id="ARBA00023015"/>
    </source>
</evidence>
<evidence type="ECO:0000313" key="11">
    <source>
        <dbReference type="EMBL" id="KAA8502402.1"/>
    </source>
</evidence>
<evidence type="ECO:0000259" key="10">
    <source>
        <dbReference type="PROSITE" id="PS50937"/>
    </source>
</evidence>
<dbReference type="InterPro" id="IPR010432">
    <property type="entry name" value="RDD"/>
</dbReference>
<evidence type="ECO:0000256" key="7">
    <source>
        <dbReference type="ARBA" id="ARBA00023136"/>
    </source>
</evidence>
<keyword evidence="8" id="KW-0804">Transcription</keyword>
<dbReference type="OrthoDB" id="9773308at2"/>
<dbReference type="GO" id="GO:0003677">
    <property type="term" value="F:DNA binding"/>
    <property type="evidence" value="ECO:0007669"/>
    <property type="project" value="UniProtKB-KW"/>
</dbReference>
<evidence type="ECO:0000256" key="6">
    <source>
        <dbReference type="ARBA" id="ARBA00023125"/>
    </source>
</evidence>
<feature type="transmembrane region" description="Helical" evidence="9">
    <location>
        <begin position="177"/>
        <end position="198"/>
    </location>
</feature>
<keyword evidence="12" id="KW-1185">Reference proteome</keyword>
<dbReference type="PANTHER" id="PTHR30204:SF69">
    <property type="entry name" value="MERR-FAMILY TRANSCRIPTIONAL REGULATOR"/>
    <property type="match status" value="1"/>
</dbReference>
<comment type="subcellular location">
    <subcellularLocation>
        <location evidence="1">Membrane</location>
        <topology evidence="1">Multi-pass membrane protein</topology>
    </subcellularLocation>
</comment>
<gene>
    <name evidence="11" type="ORF">FNY66_01835</name>
</gene>
<dbReference type="SUPFAM" id="SSF46955">
    <property type="entry name" value="Putative DNA-binding domain"/>
    <property type="match status" value="1"/>
</dbReference>
<dbReference type="CDD" id="cd00592">
    <property type="entry name" value="HTH_MerR-like"/>
    <property type="match status" value="1"/>
</dbReference>
<evidence type="ECO:0000256" key="3">
    <source>
        <dbReference type="ARBA" id="ARBA00022692"/>
    </source>
</evidence>
<evidence type="ECO:0000256" key="9">
    <source>
        <dbReference type="SAM" id="Phobius"/>
    </source>
</evidence>
<dbReference type="AlphaFoldDB" id="A0A5M9I4M2"/>
<evidence type="ECO:0000256" key="8">
    <source>
        <dbReference type="ARBA" id="ARBA00023163"/>
    </source>
</evidence>
<evidence type="ECO:0000313" key="12">
    <source>
        <dbReference type="Proteomes" id="UP000322025"/>
    </source>
</evidence>
<keyword evidence="3 9" id="KW-0812">Transmembrane</keyword>
<keyword evidence="2" id="KW-0678">Repressor</keyword>
<dbReference type="SMART" id="SM00422">
    <property type="entry name" value="HTH_MERR"/>
    <property type="match status" value="1"/>
</dbReference>
<dbReference type="GO" id="GO:0003700">
    <property type="term" value="F:DNA-binding transcription factor activity"/>
    <property type="evidence" value="ECO:0007669"/>
    <property type="project" value="InterPro"/>
</dbReference>
<dbReference type="PROSITE" id="PS50937">
    <property type="entry name" value="HTH_MERR_2"/>
    <property type="match status" value="1"/>
</dbReference>
<keyword evidence="6" id="KW-0238">DNA-binding</keyword>
<comment type="caution">
    <text evidence="11">The sequence shown here is derived from an EMBL/GenBank/DDBJ whole genome shotgun (WGS) entry which is preliminary data.</text>
</comment>
<feature type="domain" description="HTH merR-type" evidence="10">
    <location>
        <begin position="1"/>
        <end position="68"/>
    </location>
</feature>